<feature type="region of interest" description="Disordered" evidence="1">
    <location>
        <begin position="238"/>
        <end position="264"/>
    </location>
</feature>
<comment type="caution">
    <text evidence="2">The sequence shown here is derived from an EMBL/GenBank/DDBJ whole genome shotgun (WGS) entry which is preliminary data.</text>
</comment>
<evidence type="ECO:0000256" key="1">
    <source>
        <dbReference type="SAM" id="MobiDB-lite"/>
    </source>
</evidence>
<dbReference type="EMBL" id="JBFXLS010000044">
    <property type="protein sequence ID" value="KAL2824419.1"/>
    <property type="molecule type" value="Genomic_DNA"/>
</dbReference>
<sequence length="336" mass="38301">MTVRMTTRIRTKLDKIWNDVVAPTLDQQLLKDNVVPDRFLQYHKIRIISHDFKLSDTETTNLSLDPPVLFKPRPPSAVTDYPINPNGYEPGYLIGSDELKFLDFNPPANIENVLHTRWSPSNRGSWLSWYLANWALGRFPRRLPPHVISLGQLYNISPVIAPHPMLTEIFGFSGGYLHGKTWDTDIYEYNMTNAAGQKLFLPHTITISIQSSNGHNGSIIHGELASIVTAMRNRARQPTVWTPEDSDEEAESMTGGNQELPESELRFRTEKRFPVLMVSVVGPQHARIYYACMAGQELIIRQSELYSFEKQDIDLLNYFSCVLLSSPLKEREIVAT</sequence>
<keyword evidence="3" id="KW-1185">Reference proteome</keyword>
<organism evidence="2 3">
    <name type="scientific">Aspergillus cavernicola</name>
    <dbReference type="NCBI Taxonomy" id="176166"/>
    <lineage>
        <taxon>Eukaryota</taxon>
        <taxon>Fungi</taxon>
        <taxon>Dikarya</taxon>
        <taxon>Ascomycota</taxon>
        <taxon>Pezizomycotina</taxon>
        <taxon>Eurotiomycetes</taxon>
        <taxon>Eurotiomycetidae</taxon>
        <taxon>Eurotiales</taxon>
        <taxon>Aspergillaceae</taxon>
        <taxon>Aspergillus</taxon>
        <taxon>Aspergillus subgen. Nidulantes</taxon>
    </lineage>
</organism>
<proteinExistence type="predicted"/>
<evidence type="ECO:0000313" key="3">
    <source>
        <dbReference type="Proteomes" id="UP001610335"/>
    </source>
</evidence>
<evidence type="ECO:0000313" key="2">
    <source>
        <dbReference type="EMBL" id="KAL2824419.1"/>
    </source>
</evidence>
<accession>A0ABR4I9K7</accession>
<gene>
    <name evidence="2" type="ORF">BDW59DRAFT_147628</name>
</gene>
<protein>
    <submittedName>
        <fullName evidence="2">Uncharacterized protein</fullName>
    </submittedName>
</protein>
<dbReference type="Proteomes" id="UP001610335">
    <property type="component" value="Unassembled WGS sequence"/>
</dbReference>
<reference evidence="2 3" key="1">
    <citation type="submission" date="2024-07" db="EMBL/GenBank/DDBJ databases">
        <title>Section-level genome sequencing and comparative genomics of Aspergillus sections Usti and Cavernicolus.</title>
        <authorList>
            <consortium name="Lawrence Berkeley National Laboratory"/>
            <person name="Nybo J.L."/>
            <person name="Vesth T.C."/>
            <person name="Theobald S."/>
            <person name="Frisvad J.C."/>
            <person name="Larsen T.O."/>
            <person name="Kjaerboelling I."/>
            <person name="Rothschild-Mancinelli K."/>
            <person name="Lyhne E.K."/>
            <person name="Kogle M.E."/>
            <person name="Barry K."/>
            <person name="Clum A."/>
            <person name="Na H."/>
            <person name="Ledsgaard L."/>
            <person name="Lin J."/>
            <person name="Lipzen A."/>
            <person name="Kuo A."/>
            <person name="Riley R."/>
            <person name="Mondo S."/>
            <person name="LaButti K."/>
            <person name="Haridas S."/>
            <person name="Pangalinan J."/>
            <person name="Salamov A.A."/>
            <person name="Simmons B.A."/>
            <person name="Magnuson J.K."/>
            <person name="Chen J."/>
            <person name="Drula E."/>
            <person name="Henrissat B."/>
            <person name="Wiebenga A."/>
            <person name="Lubbers R.J."/>
            <person name="Gomes A.C."/>
            <person name="Makela M.R."/>
            <person name="Stajich J."/>
            <person name="Grigoriev I.V."/>
            <person name="Mortensen U.H."/>
            <person name="De vries R.P."/>
            <person name="Baker S.E."/>
            <person name="Andersen M.R."/>
        </authorList>
    </citation>
    <scope>NUCLEOTIDE SEQUENCE [LARGE SCALE GENOMIC DNA]</scope>
    <source>
        <strain evidence="2 3">CBS 600.67</strain>
    </source>
</reference>
<name>A0ABR4I9K7_9EURO</name>